<keyword evidence="2" id="KW-1185">Reference proteome</keyword>
<evidence type="ECO:0000313" key="1">
    <source>
        <dbReference type="EMBL" id="CAG8484465.1"/>
    </source>
</evidence>
<proteinExistence type="predicted"/>
<comment type="caution">
    <text evidence="1">The sequence shown here is derived from an EMBL/GenBank/DDBJ whole genome shotgun (WGS) entry which is preliminary data.</text>
</comment>
<evidence type="ECO:0000313" key="2">
    <source>
        <dbReference type="Proteomes" id="UP000789702"/>
    </source>
</evidence>
<name>A0ACA9KNY4_9GLOM</name>
<organism evidence="1 2">
    <name type="scientific">Dentiscutata heterogama</name>
    <dbReference type="NCBI Taxonomy" id="1316150"/>
    <lineage>
        <taxon>Eukaryota</taxon>
        <taxon>Fungi</taxon>
        <taxon>Fungi incertae sedis</taxon>
        <taxon>Mucoromycota</taxon>
        <taxon>Glomeromycotina</taxon>
        <taxon>Glomeromycetes</taxon>
        <taxon>Diversisporales</taxon>
        <taxon>Gigasporaceae</taxon>
        <taxon>Dentiscutata</taxon>
    </lineage>
</organism>
<gene>
    <name evidence="1" type="ORF">DHETER_LOCUS2275</name>
</gene>
<protein>
    <submittedName>
        <fullName evidence="1">3251_t:CDS:1</fullName>
    </submittedName>
</protein>
<sequence>MSDYSNWGGDTHVESWSDPRTANEGWGETHTNEGWGVLQADEIDAFNSWIDNNEQSWNGTITQNSEIRERTELLAAIQSSRKSVERSFISNDQQRPKLQNNFRNQYKKPKSHDNYRPYKTETQETRPKVFNSNYEHLQIVTPETQVFDKRLLPSTLTPIVEEWEYSNTRWEDDVTSSFDDTVVKQITIQLSQTQISPQTSEPLKNDSQVNDISNVENVEKRKEVGKNLYTQCIDLVAKRIKALNKRLAKIEKSEEFLQKDPKNKSKLNNDQLQSIEKKEQVIGAIKELEEIYKKIVNIEVEGKTNKKSKAD</sequence>
<dbReference type="EMBL" id="CAJVPU010001601">
    <property type="protein sequence ID" value="CAG8484465.1"/>
    <property type="molecule type" value="Genomic_DNA"/>
</dbReference>
<accession>A0ACA9KNY4</accession>
<dbReference type="Proteomes" id="UP000789702">
    <property type="component" value="Unassembled WGS sequence"/>
</dbReference>
<reference evidence="1" key="1">
    <citation type="submission" date="2021-06" db="EMBL/GenBank/DDBJ databases">
        <authorList>
            <person name="Kallberg Y."/>
            <person name="Tangrot J."/>
            <person name="Rosling A."/>
        </authorList>
    </citation>
    <scope>NUCLEOTIDE SEQUENCE</scope>
    <source>
        <strain evidence="1">IL203A</strain>
    </source>
</reference>